<organism evidence="2 3">
    <name type="scientific">Hydnum rufescens UP504</name>
    <dbReference type="NCBI Taxonomy" id="1448309"/>
    <lineage>
        <taxon>Eukaryota</taxon>
        <taxon>Fungi</taxon>
        <taxon>Dikarya</taxon>
        <taxon>Basidiomycota</taxon>
        <taxon>Agaricomycotina</taxon>
        <taxon>Agaricomycetes</taxon>
        <taxon>Cantharellales</taxon>
        <taxon>Hydnaceae</taxon>
        <taxon>Hydnum</taxon>
    </lineage>
</organism>
<gene>
    <name evidence="2" type="ORF">BS47DRAFT_1401549</name>
</gene>
<feature type="compositionally biased region" description="Low complexity" evidence="1">
    <location>
        <begin position="45"/>
        <end position="59"/>
    </location>
</feature>
<evidence type="ECO:0000256" key="1">
    <source>
        <dbReference type="SAM" id="MobiDB-lite"/>
    </source>
</evidence>
<dbReference type="Proteomes" id="UP000886523">
    <property type="component" value="Unassembled WGS sequence"/>
</dbReference>
<comment type="caution">
    <text evidence="2">The sequence shown here is derived from an EMBL/GenBank/DDBJ whole genome shotgun (WGS) entry which is preliminary data.</text>
</comment>
<sequence length="701" mass="77846">MGPNVESSGLRTQQTSKASLLRATMSEELDDVEHVLMESEMEETPAGSPSALGAGLGLSNEEGEPGALLGIGASGLEGNEGPLPGTGPEEREAPNAEGSSALPETVAFLKASKDKNVRCRLEKEQAALSKLPALKVLTTSMPSEERITMPVEAQGPTDSPVEQVVPAATVLQGPSSTLTKSQTVQLRRELWAVMEKTAKEKAESLNIQPSTVFKLLGELFSAQSYRENIWNSFQSVYKAEHPEVKGGDIGTIKAAYKAEVKEVGDRGEFEFRKWRIGLKEQAERVKVDQMASKLDSNTRAKAHVTSNLHDMEIFGLVLCRDAIDLNGAVAATIFSSSLETSDILRQHIWTDDIRRKIMADLYQVHTQQHNSLSEDPLETWIHLKTSINTAQGLSGAQQVLRTYMSRAWMNVINQGLGREDTKAAFENLGKRMYTGWGKPMFYMKNFPANVQLTRMESLTNEERWAILQACTVGLLEKDGDEVKVIPNSRVQIMQYRVHKEMTKTLWLEGFGDTALILSTDKKAVLTVSEVKKFQDKLAAFKKSQKGKGKAKEPATPTVYISKNNMSFKSVDLATLFHPEGPPRVQGLSQSLMSRYLLTPQELLTFLARELLEAMQKLDALLRRHLSYQDLVKFNVQIPYGGPHQTMLKWLAQTTLGVNPTSLTAHGTYAGEQFQWNGWFEHYKIMLDDLDLEDMGILPSDS</sequence>
<accession>A0A9P6AFB0</accession>
<protein>
    <submittedName>
        <fullName evidence="2">Uncharacterized protein</fullName>
    </submittedName>
</protein>
<feature type="compositionally biased region" description="Polar residues" evidence="1">
    <location>
        <begin position="1"/>
        <end position="18"/>
    </location>
</feature>
<evidence type="ECO:0000313" key="2">
    <source>
        <dbReference type="EMBL" id="KAF9504300.1"/>
    </source>
</evidence>
<evidence type="ECO:0000313" key="3">
    <source>
        <dbReference type="Proteomes" id="UP000886523"/>
    </source>
</evidence>
<reference evidence="2" key="1">
    <citation type="journal article" date="2020" name="Nat. Commun.">
        <title>Large-scale genome sequencing of mycorrhizal fungi provides insights into the early evolution of symbiotic traits.</title>
        <authorList>
            <person name="Miyauchi S."/>
            <person name="Kiss E."/>
            <person name="Kuo A."/>
            <person name="Drula E."/>
            <person name="Kohler A."/>
            <person name="Sanchez-Garcia M."/>
            <person name="Morin E."/>
            <person name="Andreopoulos B."/>
            <person name="Barry K.W."/>
            <person name="Bonito G."/>
            <person name="Buee M."/>
            <person name="Carver A."/>
            <person name="Chen C."/>
            <person name="Cichocki N."/>
            <person name="Clum A."/>
            <person name="Culley D."/>
            <person name="Crous P.W."/>
            <person name="Fauchery L."/>
            <person name="Girlanda M."/>
            <person name="Hayes R.D."/>
            <person name="Keri Z."/>
            <person name="LaButti K."/>
            <person name="Lipzen A."/>
            <person name="Lombard V."/>
            <person name="Magnuson J."/>
            <person name="Maillard F."/>
            <person name="Murat C."/>
            <person name="Nolan M."/>
            <person name="Ohm R.A."/>
            <person name="Pangilinan J."/>
            <person name="Pereira M.F."/>
            <person name="Perotto S."/>
            <person name="Peter M."/>
            <person name="Pfister S."/>
            <person name="Riley R."/>
            <person name="Sitrit Y."/>
            <person name="Stielow J.B."/>
            <person name="Szollosi G."/>
            <person name="Zifcakova L."/>
            <person name="Stursova M."/>
            <person name="Spatafora J.W."/>
            <person name="Tedersoo L."/>
            <person name="Vaario L.M."/>
            <person name="Yamada A."/>
            <person name="Yan M."/>
            <person name="Wang P."/>
            <person name="Xu J."/>
            <person name="Bruns T."/>
            <person name="Baldrian P."/>
            <person name="Vilgalys R."/>
            <person name="Dunand C."/>
            <person name="Henrissat B."/>
            <person name="Grigoriev I.V."/>
            <person name="Hibbett D."/>
            <person name="Nagy L.G."/>
            <person name="Martin F.M."/>
        </authorList>
    </citation>
    <scope>NUCLEOTIDE SEQUENCE</scope>
    <source>
        <strain evidence="2">UP504</strain>
    </source>
</reference>
<dbReference type="EMBL" id="MU129240">
    <property type="protein sequence ID" value="KAF9504300.1"/>
    <property type="molecule type" value="Genomic_DNA"/>
</dbReference>
<keyword evidence="3" id="KW-1185">Reference proteome</keyword>
<dbReference type="AlphaFoldDB" id="A0A9P6AFB0"/>
<name>A0A9P6AFB0_9AGAM</name>
<feature type="region of interest" description="Disordered" evidence="1">
    <location>
        <begin position="1"/>
        <end position="101"/>
    </location>
</feature>
<proteinExistence type="predicted"/>